<evidence type="ECO:0000256" key="1">
    <source>
        <dbReference type="ARBA" id="ARBA00006484"/>
    </source>
</evidence>
<protein>
    <recommendedName>
        <fullName evidence="5">Diacetyl reductase ((S)-acetoin forming)</fullName>
    </recommendedName>
</protein>
<name>A0ABR2ZM86_9AGAR</name>
<keyword evidence="4" id="KW-1185">Reference proteome</keyword>
<reference evidence="3 4" key="1">
    <citation type="submission" date="2024-05" db="EMBL/GenBank/DDBJ databases">
        <title>A draft genome resource for the thread blight pathogen Marasmius tenuissimus strain MS-2.</title>
        <authorList>
            <person name="Yulfo-Soto G.E."/>
            <person name="Baruah I.K."/>
            <person name="Amoako-Attah I."/>
            <person name="Bukari Y."/>
            <person name="Meinhardt L.W."/>
            <person name="Bailey B.A."/>
            <person name="Cohen S.P."/>
        </authorList>
    </citation>
    <scope>NUCLEOTIDE SEQUENCE [LARGE SCALE GENOMIC DNA]</scope>
    <source>
        <strain evidence="3 4">MS-2</strain>
    </source>
</reference>
<dbReference type="SUPFAM" id="SSF51735">
    <property type="entry name" value="NAD(P)-binding Rossmann-fold domains"/>
    <property type="match status" value="1"/>
</dbReference>
<dbReference type="Proteomes" id="UP001437256">
    <property type="component" value="Unassembled WGS sequence"/>
</dbReference>
<evidence type="ECO:0000313" key="3">
    <source>
        <dbReference type="EMBL" id="KAL0062287.1"/>
    </source>
</evidence>
<keyword evidence="2" id="KW-0521">NADP</keyword>
<comment type="caution">
    <text evidence="3">The sequence shown here is derived from an EMBL/GenBank/DDBJ whole genome shotgun (WGS) entry which is preliminary data.</text>
</comment>
<dbReference type="Pfam" id="PF13561">
    <property type="entry name" value="adh_short_C2"/>
    <property type="match status" value="1"/>
</dbReference>
<gene>
    <name evidence="3" type="ORF">AAF712_010856</name>
</gene>
<dbReference type="PANTHER" id="PTHR42760">
    <property type="entry name" value="SHORT-CHAIN DEHYDROGENASES/REDUCTASES FAMILY MEMBER"/>
    <property type="match status" value="1"/>
</dbReference>
<comment type="similarity">
    <text evidence="1">Belongs to the short-chain dehydrogenases/reductases (SDR) family.</text>
</comment>
<accession>A0ABR2ZM86</accession>
<dbReference type="InterPro" id="IPR002347">
    <property type="entry name" value="SDR_fam"/>
</dbReference>
<sequence length="288" mass="30592">MLSFARIALCPLSTRPALQYACRGLSSSAPARKSALITGAARGIGRAIALRLASDGFDICVNDLPSNAESVDSVVNEVRNLGREAYGALCDVTKMSQVEETVQKSVQVLGSLDVMVANAGIVQIQPLLDITPEELQKIYEVNVFGVVYSDVAAGKQFIKQGTGGKIINAASIAAYRGDPFTGLYCSTKAAVRSLTQGFAQEYGPHKITVNAYAPGIIDTKMWQKIDVAIAEMTGLQVGDTSKSMEKTTALRRNGNVDDVSRLVSFLAGPDSDFITGQTMIVDGGKIFS</sequence>
<evidence type="ECO:0008006" key="5">
    <source>
        <dbReference type="Google" id="ProtNLM"/>
    </source>
</evidence>
<dbReference type="Gene3D" id="3.40.50.720">
    <property type="entry name" value="NAD(P)-binding Rossmann-like Domain"/>
    <property type="match status" value="1"/>
</dbReference>
<dbReference type="PRINTS" id="PR00081">
    <property type="entry name" value="GDHRDH"/>
</dbReference>
<organism evidence="3 4">
    <name type="scientific">Marasmius tenuissimus</name>
    <dbReference type="NCBI Taxonomy" id="585030"/>
    <lineage>
        <taxon>Eukaryota</taxon>
        <taxon>Fungi</taxon>
        <taxon>Dikarya</taxon>
        <taxon>Basidiomycota</taxon>
        <taxon>Agaricomycotina</taxon>
        <taxon>Agaricomycetes</taxon>
        <taxon>Agaricomycetidae</taxon>
        <taxon>Agaricales</taxon>
        <taxon>Marasmiineae</taxon>
        <taxon>Marasmiaceae</taxon>
        <taxon>Marasmius</taxon>
    </lineage>
</organism>
<dbReference type="EMBL" id="JBBXMP010000109">
    <property type="protein sequence ID" value="KAL0062287.1"/>
    <property type="molecule type" value="Genomic_DNA"/>
</dbReference>
<dbReference type="NCBIfam" id="NF005559">
    <property type="entry name" value="PRK07231.1"/>
    <property type="match status" value="1"/>
</dbReference>
<evidence type="ECO:0000313" key="4">
    <source>
        <dbReference type="Proteomes" id="UP001437256"/>
    </source>
</evidence>
<dbReference type="PRINTS" id="PR00080">
    <property type="entry name" value="SDRFAMILY"/>
</dbReference>
<evidence type="ECO:0000256" key="2">
    <source>
        <dbReference type="ARBA" id="ARBA00022857"/>
    </source>
</evidence>
<dbReference type="PROSITE" id="PS00061">
    <property type="entry name" value="ADH_SHORT"/>
    <property type="match status" value="1"/>
</dbReference>
<dbReference type="InterPro" id="IPR036291">
    <property type="entry name" value="NAD(P)-bd_dom_sf"/>
</dbReference>
<dbReference type="InterPro" id="IPR020904">
    <property type="entry name" value="Sc_DH/Rdtase_CS"/>
</dbReference>
<proteinExistence type="inferred from homology"/>
<dbReference type="PANTHER" id="PTHR42760:SF121">
    <property type="entry name" value="3-OXOACYL-(ACYL-CARRIER-PROTEIN) REDUCTASE"/>
    <property type="match status" value="1"/>
</dbReference>